<dbReference type="OrthoDB" id="264226at2759"/>
<evidence type="ECO:0000313" key="2">
    <source>
        <dbReference type="EMBL" id="KAG5474376.1"/>
    </source>
</evidence>
<protein>
    <submittedName>
        <fullName evidence="2">Uncharacterized protein</fullName>
    </submittedName>
</protein>
<sequence>MAEHQQPFSARAALPKDRVAPIESMTHPSSVSVRITAATCAPAQLPRIQEKAWYFYTALRPLIERSTGHRDGSEQEDLTGQSKEDAAGPSVLHKGAERVGSPNAEGQTSSDAPREPAPAFCMEANRLFFEDVPSHSGSDASLADLYSLRTLYASRCVSLGMRQPCDHVLRQLPCEAGRDAANELRALVARDTYVPAKVCQALTVLLPYCTELEYLDLCNSGLRSNSGFMTGVNALLDALICSVRGKAIAAALHTIDLSFNQLNDRTGWRLVRLIQRRPRLRVVNTEGTEISDKVKAHIAEELRRNLTARKSPMAGGETDAEETMAATATQPCHLSGPLERLSAVSVPRGNVADEPQGRLSVVRD</sequence>
<dbReference type="RefSeq" id="XP_067177318.1">
    <property type="nucleotide sequence ID" value="XM_067320708.1"/>
</dbReference>
<organism evidence="2 3">
    <name type="scientific">Leishmania martiniquensis</name>
    <dbReference type="NCBI Taxonomy" id="1580590"/>
    <lineage>
        <taxon>Eukaryota</taxon>
        <taxon>Discoba</taxon>
        <taxon>Euglenozoa</taxon>
        <taxon>Kinetoplastea</taxon>
        <taxon>Metakinetoplastina</taxon>
        <taxon>Trypanosomatida</taxon>
        <taxon>Trypanosomatidae</taxon>
        <taxon>Leishmaniinae</taxon>
        <taxon>Leishmania</taxon>
    </lineage>
</organism>
<feature type="region of interest" description="Disordered" evidence="1">
    <location>
        <begin position="308"/>
        <end position="338"/>
    </location>
</feature>
<gene>
    <name evidence="2" type="ORF">LSCM1_03156</name>
</gene>
<evidence type="ECO:0000313" key="3">
    <source>
        <dbReference type="Proteomes" id="UP000673552"/>
    </source>
</evidence>
<comment type="caution">
    <text evidence="2">The sequence shown here is derived from an EMBL/GenBank/DDBJ whole genome shotgun (WGS) entry which is preliminary data.</text>
</comment>
<evidence type="ECO:0000256" key="1">
    <source>
        <dbReference type="SAM" id="MobiDB-lite"/>
    </source>
</evidence>
<keyword evidence="3" id="KW-1185">Reference proteome</keyword>
<dbReference type="EMBL" id="JAFEUZ010000028">
    <property type="protein sequence ID" value="KAG5474376.1"/>
    <property type="molecule type" value="Genomic_DNA"/>
</dbReference>
<accession>A0A836GG16</accession>
<dbReference type="GeneID" id="92513220"/>
<dbReference type="InterPro" id="IPR032675">
    <property type="entry name" value="LRR_dom_sf"/>
</dbReference>
<dbReference type="KEGG" id="lmat:92513220"/>
<dbReference type="AlphaFoldDB" id="A0A836GG16"/>
<name>A0A836GG16_9TRYP</name>
<dbReference type="SUPFAM" id="SSF52047">
    <property type="entry name" value="RNI-like"/>
    <property type="match status" value="1"/>
</dbReference>
<dbReference type="Gene3D" id="3.80.10.10">
    <property type="entry name" value="Ribonuclease Inhibitor"/>
    <property type="match status" value="1"/>
</dbReference>
<reference evidence="2 3" key="1">
    <citation type="submission" date="2021-03" db="EMBL/GenBank/DDBJ databases">
        <title>Leishmania (Mundinia) martiniquensis Genome sequencing and assembly.</title>
        <authorList>
            <person name="Almutairi H."/>
            <person name="Gatherer D."/>
        </authorList>
    </citation>
    <scope>NUCLEOTIDE SEQUENCE [LARGE SCALE GENOMIC DNA]</scope>
    <source>
        <strain evidence="2">LSCM1</strain>
    </source>
</reference>
<dbReference type="Proteomes" id="UP000673552">
    <property type="component" value="Chromosome 28"/>
</dbReference>
<feature type="region of interest" description="Disordered" evidence="1">
    <location>
        <begin position="345"/>
        <end position="364"/>
    </location>
</feature>
<feature type="region of interest" description="Disordered" evidence="1">
    <location>
        <begin position="1"/>
        <end position="30"/>
    </location>
</feature>
<proteinExistence type="predicted"/>
<feature type="region of interest" description="Disordered" evidence="1">
    <location>
        <begin position="66"/>
        <end position="116"/>
    </location>
</feature>